<dbReference type="Proteomes" id="UP000735302">
    <property type="component" value="Unassembled WGS sequence"/>
</dbReference>
<comment type="subcellular location">
    <subcellularLocation>
        <location evidence="1">Membrane</location>
    </subcellularLocation>
</comment>
<feature type="domain" description="G-protein coupled receptors family 1 profile" evidence="7">
    <location>
        <begin position="35"/>
        <end position="322"/>
    </location>
</feature>
<organism evidence="8 9">
    <name type="scientific">Plakobranchus ocellatus</name>
    <dbReference type="NCBI Taxonomy" id="259542"/>
    <lineage>
        <taxon>Eukaryota</taxon>
        <taxon>Metazoa</taxon>
        <taxon>Spiralia</taxon>
        <taxon>Lophotrochozoa</taxon>
        <taxon>Mollusca</taxon>
        <taxon>Gastropoda</taxon>
        <taxon>Heterobranchia</taxon>
        <taxon>Euthyneura</taxon>
        <taxon>Panpulmonata</taxon>
        <taxon>Sacoglossa</taxon>
        <taxon>Placobranchoidea</taxon>
        <taxon>Plakobranchidae</taxon>
        <taxon>Plakobranchus</taxon>
    </lineage>
</organism>
<comment type="caution">
    <text evidence="8">The sequence shown here is derived from an EMBL/GenBank/DDBJ whole genome shotgun (WGS) entry which is preliminary data.</text>
</comment>
<evidence type="ECO:0000313" key="9">
    <source>
        <dbReference type="Proteomes" id="UP000735302"/>
    </source>
</evidence>
<feature type="compositionally biased region" description="Polar residues" evidence="5">
    <location>
        <begin position="231"/>
        <end position="243"/>
    </location>
</feature>
<keyword evidence="4 6" id="KW-0472">Membrane</keyword>
<accession>A0AAV4D5P0</accession>
<keyword evidence="9" id="KW-1185">Reference proteome</keyword>
<feature type="transmembrane region" description="Helical" evidence="6">
    <location>
        <begin position="32"/>
        <end position="52"/>
    </location>
</feature>
<evidence type="ECO:0000256" key="4">
    <source>
        <dbReference type="ARBA" id="ARBA00023136"/>
    </source>
</evidence>
<evidence type="ECO:0000256" key="3">
    <source>
        <dbReference type="ARBA" id="ARBA00022989"/>
    </source>
</evidence>
<proteinExistence type="predicted"/>
<feature type="transmembrane region" description="Helical" evidence="6">
    <location>
        <begin position="98"/>
        <end position="120"/>
    </location>
</feature>
<evidence type="ECO:0000256" key="6">
    <source>
        <dbReference type="SAM" id="Phobius"/>
    </source>
</evidence>
<keyword evidence="8" id="KW-0675">Receptor</keyword>
<feature type="transmembrane region" description="Helical" evidence="6">
    <location>
        <begin position="141"/>
        <end position="160"/>
    </location>
</feature>
<sequence>MNVTLEPGTEAQGKGTASLLAIVNYLIQSIEFSVSCMAVCLNIINSATFLGLGLKDSSTVSFFALSLTDLISALFMASLPVFDFLRKLRLFDLHRLKFFLFAFFAVFRDTAAGITTYVAFQRALCVALPFFTRNAFNRKRSAIVICLIFLFYLSCALLRVTNVRFVQIVNRATNSSRQVLLFSDTYNTIHFYLTSFRSITLFLEQGIIIISIVVLANGLRTSRRLVERSGSKATAVSDNRNTSGRGGITEKQPKMAQHREIQAVQQCLAIAVFHVVYTFPRIVSRSLSLVFPNLRLTGNYLYLLDLISIADSINATAQFFIYMRFNRKYKHFVSSKFCPGLVAEN</sequence>
<evidence type="ECO:0000256" key="5">
    <source>
        <dbReference type="SAM" id="MobiDB-lite"/>
    </source>
</evidence>
<name>A0AAV4D5P0_9GAST</name>
<evidence type="ECO:0000313" key="8">
    <source>
        <dbReference type="EMBL" id="GFO39457.1"/>
    </source>
</evidence>
<dbReference type="EMBL" id="BLXT01007498">
    <property type="protein sequence ID" value="GFO39457.1"/>
    <property type="molecule type" value="Genomic_DNA"/>
</dbReference>
<gene>
    <name evidence="8" type="ORF">PoB_006596200</name>
</gene>
<feature type="transmembrane region" description="Helical" evidence="6">
    <location>
        <begin position="59"/>
        <end position="78"/>
    </location>
</feature>
<dbReference type="PROSITE" id="PS50262">
    <property type="entry name" value="G_PROTEIN_RECEP_F1_2"/>
    <property type="match status" value="1"/>
</dbReference>
<dbReference type="GO" id="GO:0016020">
    <property type="term" value="C:membrane"/>
    <property type="evidence" value="ECO:0007669"/>
    <property type="project" value="UniProtKB-SubCell"/>
</dbReference>
<dbReference type="SUPFAM" id="SSF81321">
    <property type="entry name" value="Family A G protein-coupled receptor-like"/>
    <property type="match status" value="1"/>
</dbReference>
<evidence type="ECO:0000256" key="2">
    <source>
        <dbReference type="ARBA" id="ARBA00022692"/>
    </source>
</evidence>
<feature type="transmembrane region" description="Helical" evidence="6">
    <location>
        <begin position="199"/>
        <end position="219"/>
    </location>
</feature>
<dbReference type="Gene3D" id="1.20.1070.10">
    <property type="entry name" value="Rhodopsin 7-helix transmembrane proteins"/>
    <property type="match status" value="1"/>
</dbReference>
<feature type="region of interest" description="Disordered" evidence="5">
    <location>
        <begin position="231"/>
        <end position="252"/>
    </location>
</feature>
<dbReference type="InterPro" id="IPR017452">
    <property type="entry name" value="GPCR_Rhodpsn_7TM"/>
</dbReference>
<feature type="transmembrane region" description="Helical" evidence="6">
    <location>
        <begin position="261"/>
        <end position="280"/>
    </location>
</feature>
<evidence type="ECO:0000259" key="7">
    <source>
        <dbReference type="PROSITE" id="PS50262"/>
    </source>
</evidence>
<reference evidence="8 9" key="1">
    <citation type="journal article" date="2021" name="Elife">
        <title>Chloroplast acquisition without the gene transfer in kleptoplastic sea slugs, Plakobranchus ocellatus.</title>
        <authorList>
            <person name="Maeda T."/>
            <person name="Takahashi S."/>
            <person name="Yoshida T."/>
            <person name="Shimamura S."/>
            <person name="Takaki Y."/>
            <person name="Nagai Y."/>
            <person name="Toyoda A."/>
            <person name="Suzuki Y."/>
            <person name="Arimoto A."/>
            <person name="Ishii H."/>
            <person name="Satoh N."/>
            <person name="Nishiyama T."/>
            <person name="Hasebe M."/>
            <person name="Maruyama T."/>
            <person name="Minagawa J."/>
            <person name="Obokata J."/>
            <person name="Shigenobu S."/>
        </authorList>
    </citation>
    <scope>NUCLEOTIDE SEQUENCE [LARGE SCALE GENOMIC DNA]</scope>
</reference>
<dbReference type="AlphaFoldDB" id="A0AAV4D5P0"/>
<evidence type="ECO:0000256" key="1">
    <source>
        <dbReference type="ARBA" id="ARBA00004370"/>
    </source>
</evidence>
<feature type="transmembrane region" description="Helical" evidence="6">
    <location>
        <begin position="300"/>
        <end position="322"/>
    </location>
</feature>
<keyword evidence="3 6" id="KW-1133">Transmembrane helix</keyword>
<keyword evidence="2 6" id="KW-0812">Transmembrane</keyword>
<protein>
    <submittedName>
        <fullName evidence="8">Chemosensory receptor a</fullName>
    </submittedName>
</protein>